<evidence type="ECO:0000313" key="3">
    <source>
        <dbReference type="Proteomes" id="UP000828390"/>
    </source>
</evidence>
<evidence type="ECO:0000259" key="1">
    <source>
        <dbReference type="PROSITE" id="PS50055"/>
    </source>
</evidence>
<dbReference type="PANTHER" id="PTHR46106">
    <property type="entry name" value="IA-2 PROTEIN TYROSINE PHOSPHATASE, ISOFORM C"/>
    <property type="match status" value="1"/>
</dbReference>
<reference evidence="2" key="2">
    <citation type="submission" date="2020-11" db="EMBL/GenBank/DDBJ databases">
        <authorList>
            <person name="McCartney M.A."/>
            <person name="Auch B."/>
            <person name="Kono T."/>
            <person name="Mallez S."/>
            <person name="Becker A."/>
            <person name="Gohl D.M."/>
            <person name="Silverstein K.A.T."/>
            <person name="Koren S."/>
            <person name="Bechman K.B."/>
            <person name="Herman A."/>
            <person name="Abrahante J.E."/>
            <person name="Garbe J."/>
        </authorList>
    </citation>
    <scope>NUCLEOTIDE SEQUENCE</scope>
    <source>
        <strain evidence="2">Duluth1</strain>
        <tissue evidence="2">Whole animal</tissue>
    </source>
</reference>
<dbReference type="GO" id="GO:0045202">
    <property type="term" value="C:synapse"/>
    <property type="evidence" value="ECO:0007669"/>
    <property type="project" value="TreeGrafter"/>
</dbReference>
<dbReference type="EMBL" id="JAIWYP010000014">
    <property type="protein sequence ID" value="KAH3709447.1"/>
    <property type="molecule type" value="Genomic_DNA"/>
</dbReference>
<dbReference type="InterPro" id="IPR000242">
    <property type="entry name" value="PTP_cat"/>
</dbReference>
<protein>
    <recommendedName>
        <fullName evidence="1">Tyrosine-protein phosphatase domain-containing protein</fullName>
    </recommendedName>
</protein>
<organism evidence="2 3">
    <name type="scientific">Dreissena polymorpha</name>
    <name type="common">Zebra mussel</name>
    <name type="synonym">Mytilus polymorpha</name>
    <dbReference type="NCBI Taxonomy" id="45954"/>
    <lineage>
        <taxon>Eukaryota</taxon>
        <taxon>Metazoa</taxon>
        <taxon>Spiralia</taxon>
        <taxon>Lophotrochozoa</taxon>
        <taxon>Mollusca</taxon>
        <taxon>Bivalvia</taxon>
        <taxon>Autobranchia</taxon>
        <taxon>Heteroconchia</taxon>
        <taxon>Euheterodonta</taxon>
        <taxon>Imparidentia</taxon>
        <taxon>Neoheterodontei</taxon>
        <taxon>Myida</taxon>
        <taxon>Dreissenoidea</taxon>
        <taxon>Dreissenidae</taxon>
        <taxon>Dreissena</taxon>
    </lineage>
</organism>
<dbReference type="PANTHER" id="PTHR46106:SF4">
    <property type="entry name" value="IA-2 PROTEIN TYROSINE PHOSPHATASE, ISOFORM C"/>
    <property type="match status" value="1"/>
</dbReference>
<dbReference type="InterPro" id="IPR029021">
    <property type="entry name" value="Prot-tyrosine_phosphatase-like"/>
</dbReference>
<gene>
    <name evidence="2" type="ORF">DPMN_068910</name>
</gene>
<sequence length="63" mass="7416">MHDNDFQDRETRTLTQLHFTSWPDKDVPESVTSLIEFRKNVIRAPATLGGPIIVHCRYIMCWE</sequence>
<dbReference type="Pfam" id="PF00102">
    <property type="entry name" value="Y_phosphatase"/>
    <property type="match status" value="1"/>
</dbReference>
<proteinExistence type="predicted"/>
<dbReference type="GO" id="GO:0051046">
    <property type="term" value="P:regulation of secretion"/>
    <property type="evidence" value="ECO:0007669"/>
    <property type="project" value="TreeGrafter"/>
</dbReference>
<dbReference type="PROSITE" id="PS50055">
    <property type="entry name" value="TYR_PHOSPHATASE_PTP"/>
    <property type="match status" value="1"/>
</dbReference>
<dbReference type="GO" id="GO:0004725">
    <property type="term" value="F:protein tyrosine phosphatase activity"/>
    <property type="evidence" value="ECO:0007669"/>
    <property type="project" value="InterPro"/>
</dbReference>
<dbReference type="Gene3D" id="3.90.190.10">
    <property type="entry name" value="Protein tyrosine phosphatase superfamily"/>
    <property type="match status" value="1"/>
</dbReference>
<dbReference type="SUPFAM" id="SSF52799">
    <property type="entry name" value="(Phosphotyrosine protein) phosphatases II"/>
    <property type="match status" value="1"/>
</dbReference>
<dbReference type="Proteomes" id="UP000828390">
    <property type="component" value="Unassembled WGS sequence"/>
</dbReference>
<accession>A0A9D3Z035</accession>
<reference evidence="2" key="1">
    <citation type="journal article" date="2019" name="bioRxiv">
        <title>The Genome of the Zebra Mussel, Dreissena polymorpha: A Resource for Invasive Species Research.</title>
        <authorList>
            <person name="McCartney M.A."/>
            <person name="Auch B."/>
            <person name="Kono T."/>
            <person name="Mallez S."/>
            <person name="Zhang Y."/>
            <person name="Obille A."/>
            <person name="Becker A."/>
            <person name="Abrahante J.E."/>
            <person name="Garbe J."/>
            <person name="Badalamenti J.P."/>
            <person name="Herman A."/>
            <person name="Mangelson H."/>
            <person name="Liachko I."/>
            <person name="Sullivan S."/>
            <person name="Sone E.D."/>
            <person name="Koren S."/>
            <person name="Silverstein K.A.T."/>
            <person name="Beckman K.B."/>
            <person name="Gohl D.M."/>
        </authorList>
    </citation>
    <scope>NUCLEOTIDE SEQUENCE</scope>
    <source>
        <strain evidence="2">Duluth1</strain>
        <tissue evidence="2">Whole animal</tissue>
    </source>
</reference>
<comment type="caution">
    <text evidence="2">The sequence shown here is derived from an EMBL/GenBank/DDBJ whole genome shotgun (WGS) entry which is preliminary data.</text>
</comment>
<evidence type="ECO:0000313" key="2">
    <source>
        <dbReference type="EMBL" id="KAH3709447.1"/>
    </source>
</evidence>
<dbReference type="GO" id="GO:0030141">
    <property type="term" value="C:secretory granule"/>
    <property type="evidence" value="ECO:0007669"/>
    <property type="project" value="InterPro"/>
</dbReference>
<feature type="domain" description="Tyrosine-protein phosphatase" evidence="1">
    <location>
        <begin position="1"/>
        <end position="56"/>
    </location>
</feature>
<dbReference type="InterPro" id="IPR033522">
    <property type="entry name" value="IA-2/IA-2_beta"/>
</dbReference>
<name>A0A9D3Z035_DREPO</name>
<dbReference type="AlphaFoldDB" id="A0A9D3Z035"/>
<keyword evidence="3" id="KW-1185">Reference proteome</keyword>